<organism evidence="2 3">
    <name type="scientific">Apibacter muscae</name>
    <dbReference type="NCBI Taxonomy" id="2509004"/>
    <lineage>
        <taxon>Bacteria</taxon>
        <taxon>Pseudomonadati</taxon>
        <taxon>Bacteroidota</taxon>
        <taxon>Flavobacteriia</taxon>
        <taxon>Flavobacteriales</taxon>
        <taxon>Weeksellaceae</taxon>
        <taxon>Apibacter</taxon>
    </lineage>
</organism>
<reference evidence="2 3" key="1">
    <citation type="submission" date="2019-02" db="EMBL/GenBank/DDBJ databases">
        <title>Apibacter muscae sp. nov.: a novel member of the house fly microbiota.</title>
        <authorList>
            <person name="Park R."/>
        </authorList>
    </citation>
    <scope>NUCLEOTIDE SEQUENCE [LARGE SCALE GENOMIC DNA]</scope>
    <source>
        <strain evidence="2 3">AL1</strain>
    </source>
</reference>
<gene>
    <name evidence="2" type="ORF">ETU09_03845</name>
</gene>
<dbReference type="RefSeq" id="WP_146292025.1">
    <property type="nucleotide sequence ID" value="NZ_SELH01000016.1"/>
</dbReference>
<dbReference type="OrthoDB" id="5348860at2"/>
<name>A0A563DFC3_9FLAO</name>
<dbReference type="InterPro" id="IPR007298">
    <property type="entry name" value="Cu-R_lipoprotein_NlpE"/>
</dbReference>
<dbReference type="EMBL" id="SELH01000016">
    <property type="protein sequence ID" value="TWP28978.1"/>
    <property type="molecule type" value="Genomic_DNA"/>
</dbReference>
<dbReference type="Pfam" id="PF04170">
    <property type="entry name" value="NlpE"/>
    <property type="match status" value="1"/>
</dbReference>
<evidence type="ECO:0000256" key="1">
    <source>
        <dbReference type="SAM" id="SignalP"/>
    </source>
</evidence>
<evidence type="ECO:0000313" key="3">
    <source>
        <dbReference type="Proteomes" id="UP000319499"/>
    </source>
</evidence>
<feature type="chain" id="PRO_5021795487" evidence="1">
    <location>
        <begin position="25"/>
        <end position="184"/>
    </location>
</feature>
<proteinExistence type="predicted"/>
<comment type="caution">
    <text evidence="2">The sequence shown here is derived from an EMBL/GenBank/DDBJ whole genome shotgun (WGS) entry which is preliminary data.</text>
</comment>
<keyword evidence="3" id="KW-1185">Reference proteome</keyword>
<dbReference type="Gene3D" id="2.40.128.640">
    <property type="match status" value="1"/>
</dbReference>
<dbReference type="PROSITE" id="PS51257">
    <property type="entry name" value="PROKAR_LIPOPROTEIN"/>
    <property type="match status" value="1"/>
</dbReference>
<protein>
    <submittedName>
        <fullName evidence="2">Copper resistance protein NlpE</fullName>
    </submittedName>
</protein>
<keyword evidence="1" id="KW-0732">Signal</keyword>
<dbReference type="Proteomes" id="UP000319499">
    <property type="component" value="Unassembled WGS sequence"/>
</dbReference>
<feature type="signal peptide" evidence="1">
    <location>
        <begin position="1"/>
        <end position="24"/>
    </location>
</feature>
<sequence>MKKNILLLSAISAFIFFTSCDKKAEQNQSNNDSIPVDSIEITDLTIEEIPVPDEVVGTYEGTFPCADCEGIKTHLELNKDKTFKRTEEYLGKKKPEDKNVFETKGNYKVLNNKHVVLVPDSTEFVIGIDQLTLAPTNNASPETNTSNYVLTKIKIKGDKEKIQQEVIDSTGQVIDKTKEKIKVQ</sequence>
<evidence type="ECO:0000313" key="2">
    <source>
        <dbReference type="EMBL" id="TWP28978.1"/>
    </source>
</evidence>
<accession>A0A563DFC3</accession>
<dbReference type="AlphaFoldDB" id="A0A563DFC3"/>